<dbReference type="AlphaFoldDB" id="A0A401S861"/>
<feature type="chain" id="PRO_5019296614" evidence="2">
    <location>
        <begin position="22"/>
        <end position="229"/>
    </location>
</feature>
<keyword evidence="1" id="KW-0812">Transmembrane</keyword>
<comment type="caution">
    <text evidence="3">The sequence shown here is derived from an EMBL/GenBank/DDBJ whole genome shotgun (WGS) entry which is preliminary data.</text>
</comment>
<accession>A0A401S861</accession>
<dbReference type="Proteomes" id="UP000287033">
    <property type="component" value="Unassembled WGS sequence"/>
</dbReference>
<keyword evidence="1" id="KW-0472">Membrane</keyword>
<reference evidence="3 4" key="1">
    <citation type="journal article" date="2018" name="Nat. Ecol. Evol.">
        <title>Shark genomes provide insights into elasmobranch evolution and the origin of vertebrates.</title>
        <authorList>
            <person name="Hara Y"/>
            <person name="Yamaguchi K"/>
            <person name="Onimaru K"/>
            <person name="Kadota M"/>
            <person name="Koyanagi M"/>
            <person name="Keeley SD"/>
            <person name="Tatsumi K"/>
            <person name="Tanaka K"/>
            <person name="Motone F"/>
            <person name="Kageyama Y"/>
            <person name="Nozu R"/>
            <person name="Adachi N"/>
            <person name="Nishimura O"/>
            <person name="Nakagawa R"/>
            <person name="Tanegashima C"/>
            <person name="Kiyatake I"/>
            <person name="Matsumoto R"/>
            <person name="Murakumo K"/>
            <person name="Nishida K"/>
            <person name="Terakita A"/>
            <person name="Kuratani S"/>
            <person name="Sato K"/>
            <person name="Hyodo S Kuraku.S."/>
        </authorList>
    </citation>
    <scope>NUCLEOTIDE SEQUENCE [LARGE SCALE GENOMIC DNA]</scope>
</reference>
<name>A0A401S861_CHIPU</name>
<dbReference type="OMA" id="AIYCTKC"/>
<feature type="transmembrane region" description="Helical" evidence="1">
    <location>
        <begin position="127"/>
        <end position="150"/>
    </location>
</feature>
<dbReference type="OrthoDB" id="9937655at2759"/>
<keyword evidence="4" id="KW-1185">Reference proteome</keyword>
<evidence type="ECO:0000313" key="4">
    <source>
        <dbReference type="Proteomes" id="UP000287033"/>
    </source>
</evidence>
<keyword evidence="2" id="KW-0732">Signal</keyword>
<gene>
    <name evidence="3" type="ORF">chiPu_0005005</name>
</gene>
<organism evidence="3 4">
    <name type="scientific">Chiloscyllium punctatum</name>
    <name type="common">Brownbanded bambooshark</name>
    <name type="synonym">Hemiscyllium punctatum</name>
    <dbReference type="NCBI Taxonomy" id="137246"/>
    <lineage>
        <taxon>Eukaryota</taxon>
        <taxon>Metazoa</taxon>
        <taxon>Chordata</taxon>
        <taxon>Craniata</taxon>
        <taxon>Vertebrata</taxon>
        <taxon>Chondrichthyes</taxon>
        <taxon>Elasmobranchii</taxon>
        <taxon>Galeomorphii</taxon>
        <taxon>Galeoidea</taxon>
        <taxon>Orectolobiformes</taxon>
        <taxon>Hemiscylliidae</taxon>
        <taxon>Chiloscyllium</taxon>
    </lineage>
</organism>
<sequence length="229" mass="24560">MVALTVTKGLLMAFVLAFCESQTITQGPLHTYLLSQSNISGTLNLSEGIGTVMGEVNKEVSNPSEILASAELLAYQLVTTAPTLAKFVEDTDGILPTPTSAFYGTSLDNTCTNPPDVSIFGVKAWKFGLISAVIPIFLVVEGLALAIYCTKCKKRRRKAMPVKSYDDSEAAETINAESNENTVTMNNTTLAQAKGPLEISETESFSEVAKKAIDEDSQDLSDLDTNFEG</sequence>
<evidence type="ECO:0000313" key="3">
    <source>
        <dbReference type="EMBL" id="GCC26588.1"/>
    </source>
</evidence>
<evidence type="ECO:0000256" key="2">
    <source>
        <dbReference type="SAM" id="SignalP"/>
    </source>
</evidence>
<dbReference type="EMBL" id="BEZZ01000130">
    <property type="protein sequence ID" value="GCC26588.1"/>
    <property type="molecule type" value="Genomic_DNA"/>
</dbReference>
<evidence type="ECO:0000256" key="1">
    <source>
        <dbReference type="SAM" id="Phobius"/>
    </source>
</evidence>
<protein>
    <submittedName>
        <fullName evidence="3">Uncharacterized protein</fullName>
    </submittedName>
</protein>
<proteinExistence type="predicted"/>
<keyword evidence="1" id="KW-1133">Transmembrane helix</keyword>
<feature type="signal peptide" evidence="2">
    <location>
        <begin position="1"/>
        <end position="21"/>
    </location>
</feature>